<dbReference type="OrthoDB" id="5426355at2759"/>
<gene>
    <name evidence="4" type="ORF">AJ79_08400</name>
</gene>
<feature type="region of interest" description="Disordered" evidence="1">
    <location>
        <begin position="244"/>
        <end position="286"/>
    </location>
</feature>
<organism evidence="4 5">
    <name type="scientific">Helicocarpus griseus UAMH5409</name>
    <dbReference type="NCBI Taxonomy" id="1447875"/>
    <lineage>
        <taxon>Eukaryota</taxon>
        <taxon>Fungi</taxon>
        <taxon>Dikarya</taxon>
        <taxon>Ascomycota</taxon>
        <taxon>Pezizomycotina</taxon>
        <taxon>Eurotiomycetes</taxon>
        <taxon>Eurotiomycetidae</taxon>
        <taxon>Onygenales</taxon>
        <taxon>Ajellomycetaceae</taxon>
        <taxon>Helicocarpus</taxon>
    </lineage>
</organism>
<reference evidence="4 5" key="1">
    <citation type="submission" date="2017-10" db="EMBL/GenBank/DDBJ databases">
        <title>Comparative genomics in systemic dimorphic fungi from Ajellomycetaceae.</title>
        <authorList>
            <person name="Munoz J.F."/>
            <person name="Mcewen J.G."/>
            <person name="Clay O.K."/>
            <person name="Cuomo C.A."/>
        </authorList>
    </citation>
    <scope>NUCLEOTIDE SEQUENCE [LARGE SCALE GENOMIC DNA]</scope>
    <source>
        <strain evidence="4 5">UAMH5409</strain>
    </source>
</reference>
<dbReference type="Proteomes" id="UP000223968">
    <property type="component" value="Unassembled WGS sequence"/>
</dbReference>
<feature type="transmembrane region" description="Helical" evidence="2">
    <location>
        <begin position="157"/>
        <end position="178"/>
    </location>
</feature>
<feature type="region of interest" description="Disordered" evidence="1">
    <location>
        <begin position="198"/>
        <end position="217"/>
    </location>
</feature>
<feature type="compositionally biased region" description="Polar residues" evidence="1">
    <location>
        <begin position="118"/>
        <end position="136"/>
    </location>
</feature>
<feature type="chain" id="PRO_5012383179" description="Integral membrane protein" evidence="3">
    <location>
        <begin position="21"/>
        <end position="286"/>
    </location>
</feature>
<protein>
    <recommendedName>
        <fullName evidence="6">Integral membrane protein</fullName>
    </recommendedName>
</protein>
<feature type="compositionally biased region" description="Polar residues" evidence="1">
    <location>
        <begin position="270"/>
        <end position="279"/>
    </location>
</feature>
<comment type="caution">
    <text evidence="4">The sequence shown here is derived from an EMBL/GenBank/DDBJ whole genome shotgun (WGS) entry which is preliminary data.</text>
</comment>
<keyword evidence="2" id="KW-0472">Membrane</keyword>
<feature type="region of interest" description="Disordered" evidence="1">
    <location>
        <begin position="118"/>
        <end position="142"/>
    </location>
</feature>
<keyword evidence="2" id="KW-1133">Transmembrane helix</keyword>
<keyword evidence="5" id="KW-1185">Reference proteome</keyword>
<keyword evidence="2" id="KW-0812">Transmembrane</keyword>
<evidence type="ECO:0008006" key="6">
    <source>
        <dbReference type="Google" id="ProtNLM"/>
    </source>
</evidence>
<feature type="signal peptide" evidence="3">
    <location>
        <begin position="1"/>
        <end position="20"/>
    </location>
</feature>
<dbReference type="EMBL" id="PDNB01000196">
    <property type="protein sequence ID" value="PGG99848.1"/>
    <property type="molecule type" value="Genomic_DNA"/>
</dbReference>
<evidence type="ECO:0000256" key="2">
    <source>
        <dbReference type="SAM" id="Phobius"/>
    </source>
</evidence>
<evidence type="ECO:0000313" key="5">
    <source>
        <dbReference type="Proteomes" id="UP000223968"/>
    </source>
</evidence>
<evidence type="ECO:0000256" key="3">
    <source>
        <dbReference type="SAM" id="SignalP"/>
    </source>
</evidence>
<evidence type="ECO:0000256" key="1">
    <source>
        <dbReference type="SAM" id="MobiDB-lite"/>
    </source>
</evidence>
<evidence type="ECO:0000313" key="4">
    <source>
        <dbReference type="EMBL" id="PGG99848.1"/>
    </source>
</evidence>
<dbReference type="AlphaFoldDB" id="A0A2B7WTC1"/>
<keyword evidence="3" id="KW-0732">Signal</keyword>
<proteinExistence type="predicted"/>
<name>A0A2B7WTC1_9EURO</name>
<accession>A0A2B7WTC1</accession>
<sequence length="286" mass="30419">MARVYVLLCAAALFTAKVVCESLVPNTASANFPACAVGCPLLEQAQEVCVPPIAPVTHQGAYVSCFCQSSLIQTLHSSPNGVCDACQPADRSLLQKWYAGICSPGSPETKTKTMIVTPTASDSKTNPTAGSNSAGTGTPPRVTYEAPPSWISTHWRWVLMVVILFIGFTALTILLVYLKRRHRRKRANQPIIGAPAAPITTTTATGGGASMNTRHPPSRNLVTEALAEDKLGPQQHFAHTRVLDFGHRGSPTPPAPGTQPSGPEAGQFTRAPSKNTRGTRLSKEQL</sequence>